<gene>
    <name evidence="2" type="ORF">M569_05952</name>
</gene>
<evidence type="ECO:0000313" key="2">
    <source>
        <dbReference type="EMBL" id="EPS68817.1"/>
    </source>
</evidence>
<accession>S8E8M0</accession>
<proteinExistence type="predicted"/>
<dbReference type="Proteomes" id="UP000015453">
    <property type="component" value="Unassembled WGS sequence"/>
</dbReference>
<dbReference type="EMBL" id="AUSU01002430">
    <property type="protein sequence ID" value="EPS68817.1"/>
    <property type="molecule type" value="Genomic_DNA"/>
</dbReference>
<evidence type="ECO:0000256" key="1">
    <source>
        <dbReference type="SAM" id="MobiDB-lite"/>
    </source>
</evidence>
<name>S8E8M0_9LAMI</name>
<protein>
    <submittedName>
        <fullName evidence="2">Uncharacterized protein</fullName>
    </submittedName>
</protein>
<reference evidence="2 3" key="1">
    <citation type="journal article" date="2013" name="BMC Genomics">
        <title>The miniature genome of a carnivorous plant Genlisea aurea contains a low number of genes and short non-coding sequences.</title>
        <authorList>
            <person name="Leushkin E.V."/>
            <person name="Sutormin R.A."/>
            <person name="Nabieva E.R."/>
            <person name="Penin A.A."/>
            <person name="Kondrashov A.S."/>
            <person name="Logacheva M.D."/>
        </authorList>
    </citation>
    <scope>NUCLEOTIDE SEQUENCE [LARGE SCALE GENOMIC DNA]</scope>
</reference>
<organism evidence="2 3">
    <name type="scientific">Genlisea aurea</name>
    <dbReference type="NCBI Taxonomy" id="192259"/>
    <lineage>
        <taxon>Eukaryota</taxon>
        <taxon>Viridiplantae</taxon>
        <taxon>Streptophyta</taxon>
        <taxon>Embryophyta</taxon>
        <taxon>Tracheophyta</taxon>
        <taxon>Spermatophyta</taxon>
        <taxon>Magnoliopsida</taxon>
        <taxon>eudicotyledons</taxon>
        <taxon>Gunneridae</taxon>
        <taxon>Pentapetalae</taxon>
        <taxon>asterids</taxon>
        <taxon>lamiids</taxon>
        <taxon>Lamiales</taxon>
        <taxon>Lentibulariaceae</taxon>
        <taxon>Genlisea</taxon>
    </lineage>
</organism>
<sequence length="80" mass="8627">MGKSKLRGNFGKSLCRPRRGQGGAHARFTVLGPVGSPYLTRHPFTRGLSSPFPVKLPVQDSDFPARPAPIVELGATYSSF</sequence>
<feature type="region of interest" description="Disordered" evidence="1">
    <location>
        <begin position="1"/>
        <end position="21"/>
    </location>
</feature>
<evidence type="ECO:0000313" key="3">
    <source>
        <dbReference type="Proteomes" id="UP000015453"/>
    </source>
</evidence>
<comment type="caution">
    <text evidence="2">The sequence shown here is derived from an EMBL/GenBank/DDBJ whole genome shotgun (WGS) entry which is preliminary data.</text>
</comment>
<dbReference type="AlphaFoldDB" id="S8E8M0"/>
<keyword evidence="3" id="KW-1185">Reference proteome</keyword>